<dbReference type="GO" id="GO:0030833">
    <property type="term" value="P:regulation of actin filament polymerization"/>
    <property type="evidence" value="ECO:0007669"/>
    <property type="project" value="InterPro"/>
</dbReference>
<evidence type="ECO:0000313" key="8">
    <source>
        <dbReference type="Proteomes" id="UP001154252"/>
    </source>
</evidence>
<dbReference type="InterPro" id="IPR006789">
    <property type="entry name" value="ARPC5"/>
</dbReference>
<name>A0A9W4K2U7_9EURO</name>
<dbReference type="Pfam" id="PF04699">
    <property type="entry name" value="P16-Arc"/>
    <property type="match status" value="1"/>
</dbReference>
<evidence type="ECO:0000256" key="3">
    <source>
        <dbReference type="ARBA" id="ARBA00022490"/>
    </source>
</evidence>
<organism evidence="7 8">
    <name type="scientific">Penicillium egyptiacum</name>
    <dbReference type="NCBI Taxonomy" id="1303716"/>
    <lineage>
        <taxon>Eukaryota</taxon>
        <taxon>Fungi</taxon>
        <taxon>Dikarya</taxon>
        <taxon>Ascomycota</taxon>
        <taxon>Pezizomycotina</taxon>
        <taxon>Eurotiomycetes</taxon>
        <taxon>Eurotiomycetidae</taxon>
        <taxon>Eurotiales</taxon>
        <taxon>Aspergillaceae</taxon>
        <taxon>Penicillium</taxon>
    </lineage>
</organism>
<dbReference type="PANTHER" id="PTHR12644">
    <property type="entry name" value="ARP2/3 COMPLEX 16 KD SUBUNIT P16-ARC"/>
    <property type="match status" value="1"/>
</dbReference>
<dbReference type="AlphaFoldDB" id="A0A9W4K2U7"/>
<sequence>MSQINYRTINIDALDPESSANFPMESLLPATLPQAASASDAANAATQVRQMLRGGDPEGALRTVLDTAPLGGDDRAKEVHLATVIDVLQGIRQGEMTRILEGVCSGDGGAERADCLMKYLYVKLLCFGFQERNCLMEVRGFDCLSIDYRYKGMSSAAPGSGTQTPKKPVSPQDTGFSQIQARNLGEGGGGQQMSVLLSWHERLVEIAGTGSIVRVMTDRRTV</sequence>
<gene>
    <name evidence="7" type="ORF">PEGY_LOCUS1284</name>
</gene>
<keyword evidence="8" id="KW-1185">Reference proteome</keyword>
<dbReference type="EMBL" id="CAJVRC010000839">
    <property type="protein sequence ID" value="CAG8888008.1"/>
    <property type="molecule type" value="Genomic_DNA"/>
</dbReference>
<evidence type="ECO:0000256" key="2">
    <source>
        <dbReference type="ARBA" id="ARBA00006084"/>
    </source>
</evidence>
<dbReference type="Gene3D" id="1.25.40.190">
    <property type="entry name" value="Actin-related protein 2/3 complex subunit 5"/>
    <property type="match status" value="1"/>
</dbReference>
<feature type="region of interest" description="Disordered" evidence="6">
    <location>
        <begin position="155"/>
        <end position="174"/>
    </location>
</feature>
<feature type="compositionally biased region" description="Polar residues" evidence="6">
    <location>
        <begin position="160"/>
        <end position="174"/>
    </location>
</feature>
<keyword evidence="3" id="KW-0963">Cytoplasm</keyword>
<evidence type="ECO:0000256" key="6">
    <source>
        <dbReference type="SAM" id="MobiDB-lite"/>
    </source>
</evidence>
<comment type="caution">
    <text evidence="7">The sequence shown here is derived from an EMBL/GenBank/DDBJ whole genome shotgun (WGS) entry which is preliminary data.</text>
</comment>
<evidence type="ECO:0000256" key="5">
    <source>
        <dbReference type="RuleBase" id="RU004301"/>
    </source>
</evidence>
<accession>A0A9W4K2U7</accession>
<dbReference type="InterPro" id="IPR036743">
    <property type="entry name" value="ARPC5_sf"/>
</dbReference>
<comment type="similarity">
    <text evidence="2 5">Belongs to the ARPC5 family.</text>
</comment>
<evidence type="ECO:0000256" key="4">
    <source>
        <dbReference type="ARBA" id="ARBA00023212"/>
    </source>
</evidence>
<dbReference type="OrthoDB" id="429520at2759"/>
<dbReference type="GO" id="GO:0005885">
    <property type="term" value="C:Arp2/3 protein complex"/>
    <property type="evidence" value="ECO:0007669"/>
    <property type="project" value="InterPro"/>
</dbReference>
<comment type="subcellular location">
    <subcellularLocation>
        <location evidence="1">Cytoplasm</location>
        <location evidence="1">Cytoskeleton</location>
    </subcellularLocation>
</comment>
<evidence type="ECO:0000256" key="1">
    <source>
        <dbReference type="ARBA" id="ARBA00004245"/>
    </source>
</evidence>
<proteinExistence type="inferred from homology"/>
<comment type="function">
    <text evidence="5">Functions as component of the Arp2/3 complex which is involved in regulation of actin polymerization and together with an activating nucleation-promoting factor (NPF) mediates the formation of branched actin networks. Arp2/3 complex plays a critical role in the control of cell morphogenesis via the modulation of cell polarity development.</text>
</comment>
<dbReference type="Proteomes" id="UP001154252">
    <property type="component" value="Unassembled WGS sequence"/>
</dbReference>
<reference evidence="7" key="1">
    <citation type="submission" date="2021-07" db="EMBL/GenBank/DDBJ databases">
        <authorList>
            <person name="Branca A.L. A."/>
        </authorList>
    </citation>
    <scope>NUCLEOTIDE SEQUENCE</scope>
</reference>
<protein>
    <recommendedName>
        <fullName evidence="5">Actin-related protein 2/3 complex subunit 5</fullName>
    </recommendedName>
</protein>
<dbReference type="SUPFAM" id="SSF69103">
    <property type="entry name" value="Arp2/3 complex 16 kDa subunit ARPC5"/>
    <property type="match status" value="1"/>
</dbReference>
<evidence type="ECO:0000313" key="7">
    <source>
        <dbReference type="EMBL" id="CAG8888008.1"/>
    </source>
</evidence>
<keyword evidence="4 5" id="KW-0206">Cytoskeleton</keyword>
<dbReference type="GO" id="GO:0034314">
    <property type="term" value="P:Arp2/3 complex-mediated actin nucleation"/>
    <property type="evidence" value="ECO:0007669"/>
    <property type="project" value="InterPro"/>
</dbReference>